<name>A0A9Q9EYZ0_TREDN</name>
<dbReference type="Proteomes" id="UP001056981">
    <property type="component" value="Chromosome"/>
</dbReference>
<dbReference type="EMBL" id="CP051635">
    <property type="protein sequence ID" value="UTD00335.1"/>
    <property type="molecule type" value="Genomic_DNA"/>
</dbReference>
<gene>
    <name evidence="1" type="ORF">E4N86_06315</name>
</gene>
<reference evidence="1" key="1">
    <citation type="submission" date="2020-04" db="EMBL/GenBank/DDBJ databases">
        <title>Comparative genomics of oral phylogroup-2 Treponema strains.</title>
        <authorList>
            <person name="Zeng H."/>
            <person name="Chan Y.K."/>
            <person name="Watt R.M."/>
        </authorList>
    </citation>
    <scope>NUCLEOTIDE SEQUENCE</scope>
    <source>
        <strain evidence="1">OMZ 905</strain>
    </source>
</reference>
<accession>A0A9Q9EYZ0</accession>
<protein>
    <recommendedName>
        <fullName evidence="3">Lipoprotein</fullName>
    </recommendedName>
</protein>
<evidence type="ECO:0000313" key="2">
    <source>
        <dbReference type="Proteomes" id="UP001056981"/>
    </source>
</evidence>
<dbReference type="PROSITE" id="PS51257">
    <property type="entry name" value="PROKAR_LIPOPROTEIN"/>
    <property type="match status" value="1"/>
</dbReference>
<organism evidence="1 2">
    <name type="scientific">Treponema denticola</name>
    <dbReference type="NCBI Taxonomy" id="158"/>
    <lineage>
        <taxon>Bacteria</taxon>
        <taxon>Pseudomonadati</taxon>
        <taxon>Spirochaetota</taxon>
        <taxon>Spirochaetia</taxon>
        <taxon>Spirochaetales</taxon>
        <taxon>Treponemataceae</taxon>
        <taxon>Treponema</taxon>
    </lineage>
</organism>
<dbReference type="RefSeq" id="WP_253698369.1">
    <property type="nucleotide sequence ID" value="NZ_CP051522.1"/>
</dbReference>
<evidence type="ECO:0008006" key="3">
    <source>
        <dbReference type="Google" id="ProtNLM"/>
    </source>
</evidence>
<sequence length="133" mass="14308">MNKKRLGLILGLLVLFTLVLSLTGCDQIYKAYKGDYEGIILGDLSGTWSGTIDKKGNFSGTCKLLHDTGHGTETLVYSMSGKVSKTGQLTGTATRTAANFTKLEFQAQIKLSLVTGKWKENEGAEGTLTGKKK</sequence>
<evidence type="ECO:0000313" key="1">
    <source>
        <dbReference type="EMBL" id="UTD00335.1"/>
    </source>
</evidence>
<dbReference type="AlphaFoldDB" id="A0A9Q9EYZ0"/>
<proteinExistence type="predicted"/>